<evidence type="ECO:0000313" key="3">
    <source>
        <dbReference type="Proteomes" id="UP001484239"/>
    </source>
</evidence>
<keyword evidence="3" id="KW-1185">Reference proteome</keyword>
<proteinExistence type="predicted"/>
<evidence type="ECO:0000256" key="1">
    <source>
        <dbReference type="SAM" id="MobiDB-lite"/>
    </source>
</evidence>
<accession>A0ABU9E6J3</accession>
<feature type="region of interest" description="Disordered" evidence="1">
    <location>
        <begin position="101"/>
        <end position="134"/>
    </location>
</feature>
<evidence type="ECO:0000313" key="2">
    <source>
        <dbReference type="EMBL" id="MEK9500337.1"/>
    </source>
</evidence>
<dbReference type="RefSeq" id="WP_405275101.1">
    <property type="nucleotide sequence ID" value="NZ_JBBHLI010000002.1"/>
</dbReference>
<name>A0ABU9E6J3_9BACT</name>
<dbReference type="EMBL" id="JBBHLI010000002">
    <property type="protein sequence ID" value="MEK9500337.1"/>
    <property type="molecule type" value="Genomic_DNA"/>
</dbReference>
<sequence>MIVHRRSRSSIGLVLATLILGLIAPLGGVQTVSPAPGSGVGQACGIVHPAVGPVCRPAAFAAAAPLGEAITSLWSRAVEQPSTERAGPGPIGRAAPSVALAGTGFADPRPHTPGLRHQLARISGRAPRPPPIAS</sequence>
<gene>
    <name evidence="2" type="ORF">WI372_05055</name>
</gene>
<reference evidence="2 3" key="1">
    <citation type="submission" date="2024-02" db="EMBL/GenBank/DDBJ databases">
        <title>A novel Gemmatimonadota bacterium.</title>
        <authorList>
            <person name="Du Z.-J."/>
            <person name="Ye Y.-Q."/>
        </authorList>
    </citation>
    <scope>NUCLEOTIDE SEQUENCE [LARGE SCALE GENOMIC DNA]</scope>
    <source>
        <strain evidence="2 3">DH-20</strain>
    </source>
</reference>
<dbReference type="Proteomes" id="UP001484239">
    <property type="component" value="Unassembled WGS sequence"/>
</dbReference>
<comment type="caution">
    <text evidence="2">The sequence shown here is derived from an EMBL/GenBank/DDBJ whole genome shotgun (WGS) entry which is preliminary data.</text>
</comment>
<organism evidence="2 3">
    <name type="scientific">Gaopeijia maritima</name>
    <dbReference type="NCBI Taxonomy" id="3119007"/>
    <lineage>
        <taxon>Bacteria</taxon>
        <taxon>Pseudomonadati</taxon>
        <taxon>Gemmatimonadota</taxon>
        <taxon>Longimicrobiia</taxon>
        <taxon>Gaopeijiales</taxon>
        <taxon>Gaopeijiaceae</taxon>
        <taxon>Gaopeijia</taxon>
    </lineage>
</organism>
<protein>
    <submittedName>
        <fullName evidence="2">Uncharacterized protein</fullName>
    </submittedName>
</protein>